<evidence type="ECO:0000259" key="1">
    <source>
        <dbReference type="Pfam" id="PF25206"/>
    </source>
</evidence>
<dbReference type="OrthoDB" id="179396at2157"/>
<evidence type="ECO:0000313" key="2">
    <source>
        <dbReference type="EMBL" id="MXR50397.1"/>
    </source>
</evidence>
<name>A0A6B0SZ69_9EURY</name>
<dbReference type="Pfam" id="PF25206">
    <property type="entry name" value="DUF7836"/>
    <property type="match status" value="1"/>
</dbReference>
<organism evidence="2 3">
    <name type="scientific">Halovenus carboxidivorans</name>
    <dbReference type="NCBI Taxonomy" id="2692199"/>
    <lineage>
        <taxon>Archaea</taxon>
        <taxon>Methanobacteriati</taxon>
        <taxon>Methanobacteriota</taxon>
        <taxon>Stenosarchaea group</taxon>
        <taxon>Halobacteria</taxon>
        <taxon>Halobacteriales</taxon>
        <taxon>Haloarculaceae</taxon>
        <taxon>Halovenus</taxon>
    </lineage>
</organism>
<dbReference type="EMBL" id="WUUT01000001">
    <property type="protein sequence ID" value="MXR50397.1"/>
    <property type="molecule type" value="Genomic_DNA"/>
</dbReference>
<dbReference type="InterPro" id="IPR057158">
    <property type="entry name" value="DUF7836"/>
</dbReference>
<comment type="caution">
    <text evidence="2">The sequence shown here is derived from an EMBL/GenBank/DDBJ whole genome shotgun (WGS) entry which is preliminary data.</text>
</comment>
<dbReference type="AlphaFoldDB" id="A0A6B0SZ69"/>
<feature type="domain" description="DUF7836" evidence="1">
    <location>
        <begin position="1"/>
        <end position="59"/>
    </location>
</feature>
<accession>A0A6B0SZ69</accession>
<sequence length="60" mass="6734">MQDGWIPLQCTDCGAELEYSPADLPPTGNEFTCERCRSTRPVSEFIQTQEGLEILESFHG</sequence>
<dbReference type="Proteomes" id="UP000466535">
    <property type="component" value="Unassembled WGS sequence"/>
</dbReference>
<reference evidence="2 3" key="1">
    <citation type="submission" date="2019-12" db="EMBL/GenBank/DDBJ databases">
        <title>Isolation and characterization of three novel carbon monoxide-oxidizing members of Halobacteria from salione crusts and soils.</title>
        <authorList>
            <person name="Myers M.R."/>
            <person name="King G.M."/>
        </authorList>
    </citation>
    <scope>NUCLEOTIDE SEQUENCE [LARGE SCALE GENOMIC DNA]</scope>
    <source>
        <strain evidence="2 3">WSH3</strain>
    </source>
</reference>
<evidence type="ECO:0000313" key="3">
    <source>
        <dbReference type="Proteomes" id="UP000466535"/>
    </source>
</evidence>
<dbReference type="RefSeq" id="WP_159762529.1">
    <property type="nucleotide sequence ID" value="NZ_WUUT01000001.1"/>
</dbReference>
<keyword evidence="3" id="KW-1185">Reference proteome</keyword>
<protein>
    <recommendedName>
        <fullName evidence="1">DUF7836 domain-containing protein</fullName>
    </recommendedName>
</protein>
<proteinExistence type="predicted"/>
<gene>
    <name evidence="2" type="ORF">GRX03_02085</name>
</gene>